<evidence type="ECO:0000256" key="4">
    <source>
        <dbReference type="ARBA" id="ARBA00022692"/>
    </source>
</evidence>
<feature type="domain" description="Inward rectifier potassium channel C-terminal" evidence="15">
    <location>
        <begin position="231"/>
        <end position="408"/>
    </location>
</feature>
<comment type="subcellular location">
    <subcellularLocation>
        <location evidence="1 11">Membrane</location>
        <topology evidence="1 11">Multi-pass membrane protein</topology>
    </subcellularLocation>
</comment>
<evidence type="ECO:0000256" key="6">
    <source>
        <dbReference type="ARBA" id="ARBA00022958"/>
    </source>
</evidence>
<comment type="similarity">
    <text evidence="11">Belongs to the inward rectifier-type potassium channel (TC 1.A.2.1) family.</text>
</comment>
<proteinExistence type="inferred from homology"/>
<dbReference type="InterPro" id="IPR014756">
    <property type="entry name" value="Ig_E-set"/>
</dbReference>
<keyword evidence="6 11" id="KW-0630">Potassium</keyword>
<keyword evidence="5 11" id="KW-0851">Voltage-gated channel</keyword>
<protein>
    <submittedName>
        <fullName evidence="16">Uncharacterized protein</fullName>
    </submittedName>
</protein>
<organism evidence="16 17">
    <name type="scientific">Porites evermanni</name>
    <dbReference type="NCBI Taxonomy" id="104178"/>
    <lineage>
        <taxon>Eukaryota</taxon>
        <taxon>Metazoa</taxon>
        <taxon>Cnidaria</taxon>
        <taxon>Anthozoa</taxon>
        <taxon>Hexacorallia</taxon>
        <taxon>Scleractinia</taxon>
        <taxon>Fungiina</taxon>
        <taxon>Poritidae</taxon>
        <taxon>Porites</taxon>
    </lineage>
</organism>
<evidence type="ECO:0000256" key="5">
    <source>
        <dbReference type="ARBA" id="ARBA00022882"/>
    </source>
</evidence>
<evidence type="ECO:0000313" key="17">
    <source>
        <dbReference type="Proteomes" id="UP001159427"/>
    </source>
</evidence>
<comment type="caution">
    <text evidence="16">The sequence shown here is derived from an EMBL/GenBank/DDBJ whole genome shotgun (WGS) entry which is preliminary data.</text>
</comment>
<dbReference type="InterPro" id="IPR016449">
    <property type="entry name" value="K_chnl_inward-rec_Kir"/>
</dbReference>
<dbReference type="Gene3D" id="2.60.40.1400">
    <property type="entry name" value="G protein-activated inward rectifier potassium channel 1"/>
    <property type="match status" value="2"/>
</dbReference>
<evidence type="ECO:0000256" key="2">
    <source>
        <dbReference type="ARBA" id="ARBA00022448"/>
    </source>
</evidence>
<dbReference type="EMBL" id="CALNXI010000001">
    <property type="protein sequence ID" value="CAH3013609.1"/>
    <property type="molecule type" value="Genomic_DNA"/>
</dbReference>
<gene>
    <name evidence="16" type="ORF">PEVE_00000041</name>
</gene>
<dbReference type="Gene3D" id="1.10.287.70">
    <property type="match status" value="2"/>
</dbReference>
<keyword evidence="17" id="KW-1185">Reference proteome</keyword>
<feature type="transmembrane region" description="Helical" evidence="13">
    <location>
        <begin position="128"/>
        <end position="151"/>
    </location>
</feature>
<evidence type="ECO:0000256" key="7">
    <source>
        <dbReference type="ARBA" id="ARBA00022989"/>
    </source>
</evidence>
<keyword evidence="3 11" id="KW-0633">Potassium transport</keyword>
<keyword evidence="10 11" id="KW-0407">Ion channel</keyword>
<dbReference type="InterPro" id="IPR040445">
    <property type="entry name" value="Kir_TM"/>
</dbReference>
<keyword evidence="4 11" id="KW-0812">Transmembrane</keyword>
<dbReference type="PANTHER" id="PTHR11767">
    <property type="entry name" value="INWARD RECTIFIER POTASSIUM CHANNEL"/>
    <property type="match status" value="1"/>
</dbReference>
<feature type="region of interest" description="Disordered" evidence="12">
    <location>
        <begin position="430"/>
        <end position="459"/>
    </location>
</feature>
<evidence type="ECO:0000256" key="11">
    <source>
        <dbReference type="RuleBase" id="RU003822"/>
    </source>
</evidence>
<dbReference type="PRINTS" id="PR01320">
    <property type="entry name" value="KIRCHANNEL"/>
</dbReference>
<dbReference type="SUPFAM" id="SSF81296">
    <property type="entry name" value="E set domains"/>
    <property type="match status" value="2"/>
</dbReference>
<evidence type="ECO:0000256" key="8">
    <source>
        <dbReference type="ARBA" id="ARBA00023065"/>
    </source>
</evidence>
<evidence type="ECO:0000259" key="14">
    <source>
        <dbReference type="Pfam" id="PF01007"/>
    </source>
</evidence>
<keyword evidence="9 13" id="KW-0472">Membrane</keyword>
<keyword evidence="2 11" id="KW-0813">Transport</keyword>
<dbReference type="Pfam" id="PF17655">
    <property type="entry name" value="IRK_C"/>
    <property type="match status" value="2"/>
</dbReference>
<dbReference type="Proteomes" id="UP001159427">
    <property type="component" value="Unassembled WGS sequence"/>
</dbReference>
<reference evidence="16 17" key="1">
    <citation type="submission" date="2022-05" db="EMBL/GenBank/DDBJ databases">
        <authorList>
            <consortium name="Genoscope - CEA"/>
            <person name="William W."/>
        </authorList>
    </citation>
    <scope>NUCLEOTIDE SEQUENCE [LARGE SCALE GENOMIC DNA]</scope>
</reference>
<feature type="transmembrane region" description="Helical" evidence="13">
    <location>
        <begin position="195"/>
        <end position="219"/>
    </location>
</feature>
<evidence type="ECO:0000256" key="9">
    <source>
        <dbReference type="ARBA" id="ARBA00023136"/>
    </source>
</evidence>
<dbReference type="InterPro" id="IPR013518">
    <property type="entry name" value="K_chnl_inward-rec_Kir_cyto"/>
</dbReference>
<dbReference type="PANTHER" id="PTHR11767:SF102">
    <property type="entry name" value="INWARDLY RECTIFYING POTASSIUM CHANNEL 1, ISOFORM F"/>
    <property type="match status" value="1"/>
</dbReference>
<evidence type="ECO:0000256" key="13">
    <source>
        <dbReference type="SAM" id="Phobius"/>
    </source>
</evidence>
<sequence length="832" mass="95437">MSTIPDRSENKNRFHWKAEEAELSEGDEDSDIFDSINMDVTSDRGERYGLKEVKIQQPNGAKNNQRNREILKKKRSRMKRVFSTKNAKKRRLVGKHGGLKVVASQVPQKHGMYLSDLFTTMIDSKWRWICLVYTSMYCGSWMIFGLLWWLIAYLRGANFCVDNVDSFASAFLFSLETQTTIGYGGRQITPECPEAIVLLNLQSLTGFIIGAFILGLIFAKLSRPKNRAETILFSRNAVIAVRDGKMCLMFRVGDVRKSQILEAHVRVHLFRLRRTREGVELPFYQQNLPVGIDWLCEENQIDSILFLILPLTIVHVIDENSPFYEMQPKDLRNCDFEIVVVLEGTVEATSMVVQARTSYIAEEIIWGHEFTNITDQTKWRSGKYRVDFSTFDDIGPVATPRVSAKDYYEGKTFTSKSESSSMLTIETQEYADDDSDSPKFGKHRKTMDNHNSNKAGESFERIEPLSPLTNLVSVRSSKRHGNRSTFSLHSPCPASPTIGHHSFLDRSKKTRLVNKYGSLNVIAKNVPGKAKLYFADLFTTMIDFHWPGVMLVFCISYVLSWVVFGLIWWLIVAVRGPSVCIQGVDDWTTAFLFSIETEQTIGYGSRAITPKCPEATILLQMQSLVGLILDAFMLGLTFAKLCQPRERTKTVMFSENAVIALRDRKLCLMFRVGDIRKSQIVDASIRMQLFRSWKTVEGRKIPFYQEDLKVCYDWRNPDNDFRNELFLLLPMVIIHVIDEKSPFYEMGPQELRESDFEVVIVLDGIVEHTGMNTQPKTSYTSDEILWGYDFEDVVDRNCLDNGKYFVDFSRFNDICKVEAPSCCAKEFYEMGK</sequence>
<keyword evidence="7 13" id="KW-1133">Transmembrane helix</keyword>
<evidence type="ECO:0000259" key="15">
    <source>
        <dbReference type="Pfam" id="PF17655"/>
    </source>
</evidence>
<evidence type="ECO:0000313" key="16">
    <source>
        <dbReference type="EMBL" id="CAH3013609.1"/>
    </source>
</evidence>
<evidence type="ECO:0000256" key="1">
    <source>
        <dbReference type="ARBA" id="ARBA00004141"/>
    </source>
</evidence>
<evidence type="ECO:0000256" key="12">
    <source>
        <dbReference type="SAM" id="MobiDB-lite"/>
    </source>
</evidence>
<feature type="domain" description="Potassium channel inwardly rectifying transmembrane" evidence="14">
    <location>
        <begin position="513"/>
        <end position="644"/>
    </location>
</feature>
<evidence type="ECO:0000256" key="10">
    <source>
        <dbReference type="ARBA" id="ARBA00023303"/>
    </source>
</evidence>
<feature type="transmembrane region" description="Helical" evidence="13">
    <location>
        <begin position="549"/>
        <end position="571"/>
    </location>
</feature>
<dbReference type="InterPro" id="IPR041647">
    <property type="entry name" value="IRK_C"/>
</dbReference>
<dbReference type="SUPFAM" id="SSF81324">
    <property type="entry name" value="Voltage-gated potassium channels"/>
    <property type="match status" value="2"/>
</dbReference>
<feature type="domain" description="Potassium channel inwardly rectifying transmembrane" evidence="14">
    <location>
        <begin position="93"/>
        <end position="224"/>
    </location>
</feature>
<keyword evidence="8 11" id="KW-0406">Ion transport</keyword>
<dbReference type="Pfam" id="PF01007">
    <property type="entry name" value="IRK"/>
    <property type="match status" value="2"/>
</dbReference>
<feature type="domain" description="Inward rectifier potassium channel C-terminal" evidence="15">
    <location>
        <begin position="651"/>
        <end position="829"/>
    </location>
</feature>
<name>A0ABN8LD84_9CNID</name>
<evidence type="ECO:0000256" key="3">
    <source>
        <dbReference type="ARBA" id="ARBA00022538"/>
    </source>
</evidence>
<accession>A0ABN8LD84</accession>